<proteinExistence type="predicted"/>
<feature type="coiled-coil region" evidence="1">
    <location>
        <begin position="1463"/>
        <end position="1514"/>
    </location>
</feature>
<dbReference type="SUPFAM" id="SSF57997">
    <property type="entry name" value="Tropomyosin"/>
    <property type="match status" value="1"/>
</dbReference>
<keyword evidence="4" id="KW-1185">Reference proteome</keyword>
<dbReference type="STRING" id="3818.A0A444X073"/>
<feature type="coiled-coil region" evidence="1">
    <location>
        <begin position="1269"/>
        <end position="1427"/>
    </location>
</feature>
<organism evidence="3 4">
    <name type="scientific">Arachis hypogaea</name>
    <name type="common">Peanut</name>
    <dbReference type="NCBI Taxonomy" id="3818"/>
    <lineage>
        <taxon>Eukaryota</taxon>
        <taxon>Viridiplantae</taxon>
        <taxon>Streptophyta</taxon>
        <taxon>Embryophyta</taxon>
        <taxon>Tracheophyta</taxon>
        <taxon>Spermatophyta</taxon>
        <taxon>Magnoliopsida</taxon>
        <taxon>eudicotyledons</taxon>
        <taxon>Gunneridae</taxon>
        <taxon>Pentapetalae</taxon>
        <taxon>rosids</taxon>
        <taxon>fabids</taxon>
        <taxon>Fabales</taxon>
        <taxon>Fabaceae</taxon>
        <taxon>Papilionoideae</taxon>
        <taxon>50 kb inversion clade</taxon>
        <taxon>dalbergioids sensu lato</taxon>
        <taxon>Dalbergieae</taxon>
        <taxon>Pterocarpus clade</taxon>
        <taxon>Arachis</taxon>
    </lineage>
</organism>
<feature type="region of interest" description="Disordered" evidence="2">
    <location>
        <begin position="1"/>
        <end position="74"/>
    </location>
</feature>
<keyword evidence="1" id="KW-0175">Coiled coil</keyword>
<protein>
    <submittedName>
        <fullName evidence="3">Uncharacterized protein</fullName>
    </submittedName>
</protein>
<dbReference type="EMBL" id="SDMP01000020">
    <property type="protein sequence ID" value="RYQ83098.1"/>
    <property type="molecule type" value="Genomic_DNA"/>
</dbReference>
<reference evidence="3 4" key="1">
    <citation type="submission" date="2019-01" db="EMBL/GenBank/DDBJ databases">
        <title>Sequencing of cultivated peanut Arachis hypogaea provides insights into genome evolution and oil improvement.</title>
        <authorList>
            <person name="Chen X."/>
        </authorList>
    </citation>
    <scope>NUCLEOTIDE SEQUENCE [LARGE SCALE GENOMIC DNA]</scope>
    <source>
        <strain evidence="4">cv. Fuhuasheng</strain>
        <tissue evidence="3">Leaves</tissue>
    </source>
</reference>
<evidence type="ECO:0000256" key="1">
    <source>
        <dbReference type="SAM" id="Coils"/>
    </source>
</evidence>
<dbReference type="PANTHER" id="PTHR43939:SF68">
    <property type="entry name" value="CENTROSOMAL PROTEIN OF 290 KDA-LIKE"/>
    <property type="match status" value="1"/>
</dbReference>
<feature type="compositionally biased region" description="Acidic residues" evidence="2">
    <location>
        <begin position="38"/>
        <end position="49"/>
    </location>
</feature>
<dbReference type="Proteomes" id="UP000289738">
    <property type="component" value="Chromosome B10"/>
</dbReference>
<dbReference type="PANTHER" id="PTHR43939">
    <property type="entry name" value="COILED-COIL DOMAIN-CONTAINING PROTEIN 158"/>
    <property type="match status" value="1"/>
</dbReference>
<sequence>MSEADSDSGSNNGHDHAPNGDSESTTSVAINQQGGANDGEDGMFVDCSDELITMDSKPSDNSNEEGAAGDNDNGEEVNQVVHQEGHFGELGSAGEVEQLRRSLELQQEEREAIAQGVIDLHLQLKALSSPKSVQYEGEDGVREVVDVPLKEMIKESLELVKTASEDWPKVSNDSLQVSTEAQLEKDHNIEIALDKMISSLGAVIDPWQLSDHSVSGKIVYIEEGTTLLIEKYNQILSEIYQLGQSFSEVGLEQEHGNILLDARGGLLHFKRKESEFVEKLAHLEDENRKLVEELEKERVMIGELNSELGNTKAELEQEKIKCANTKEKLSMAVTKGKALVQQRDTLKTSLAEKSSELAEKSSELAEKSSELEKCLTELQEKSLALEAAEFIKEELARRDSVVESLQNSLLQNSTIFEQVEEILSHVELDRHEISDVTEKVRWLVDDRNVLKDAVQELHKLKDTLSLVDLPEHVSSSDLGSQMNWLRDSFHMARDDNRVLQEEISKINQASSNHIDRLSISLLLELQEKDYLQSELTDLRFKYKELVGMNHHLSLEKDQMVKMLVELSGVNLEDEGIDKSPSSTTMIIDLCFRKLKELNGPASGTSNIDSELFERIQSFLYVRDQGLILYEDILEEEMVIRSDLSKLSNELKVASEEITALKEERSSLMKDLERSEEKSSMLRDKLSMAVKKGKGLVQDRDNLKGLINEKDSEIEQLRIDLQKQESAVSEYMDQINRLSSEVQNIPKLQADLLEMERERNQFEQLLTKSQNMLQRVMEYIDGIALSVDPVFDEPVEKVKWFAGYVSECQDAKVHAEQELQIAKEEATILETKLAEAQENIKSLERGLSSLEESVSQLAEQKKELEHEKSRVGVELEKFKENVADACSTTRSLEDALSQAEKDISVLSSEKEQAQAGRVAAETELERVKDETMQKTAELAEASRTIKDLEDKLSQVQTNVNLLTEKYNADQAVKTDMENELKKLQDEAANHARKLVDASDTIRSLEDELVKAQDNVSSLEDANKMAKEEISSLGFKLKSCMDELAGRSGSLENKSVELIGIISDLQVLMKNNILFPRVKRCFESKFETLKNMDHVLNKIRGHIVSMAAKDLEGHPMKEHYHNTRCLLQENLHMREELLDSLENFDVELDNREMNGADIDTVVSSFSTIVKGFQLRNKHIAEKFDELSNSIDEFTSPFHEKLLDTETKIMTVVENMQTMKEKENTIEKLLEEKDNIISSLENDIGVLLSACTDATGELQFEVDKSLQQLGSISEVENLNHETDEQAEHHKDRIYAEASQKLKNASRKARTLIRHFENQSEHVAVAIENLQIKLKETTAAFERTLDERDANTARIEGLQIELKEIKDSLERATNERDANAAKIEALENKLKETTATFEMLKDERGLKTSIIEDLQNKLNETTAAFENTAEERTVNAAKIGDLQNKLKETTAAFEMAIDERDINRNRVLQLESDVQELRSSCNELRNNLEGHHALEEKLKEKEAEILSLNSTLSAKEKVAERSLLSASQVRDLFDKVDGVEIPILESEENYGELHTSAPAKKLFHIVDSVTKLRNQIDSLYHDKEELQSSLETKDLEIKNLKEEVKQLNRNWEDSKMAKNDLSDITFALEKVLDILGAGDWVVDRKSTGLKELISALEKHIRAILLESENSRSKVQELGIKLVGSQKFIDELTTKVKLLEGSRKDKTSHPEAVQQRSLFDASSSSLVAGSEITEVEEAGLLGNNALFPVSSAANVRNMRKGSSSDHLALEIGGESDALIKSTDTDDDKGHAFRSLNTSGLVPKQGKLIADRIDGFWVSGGRILMNRPRARLGLIGYLLLLHIWLLGTIL</sequence>
<feature type="coiled-coil region" evidence="1">
    <location>
        <begin position="804"/>
        <end position="1027"/>
    </location>
</feature>
<dbReference type="SUPFAM" id="SSF58104">
    <property type="entry name" value="Methyl-accepting chemotaxis protein (MCP) signaling domain"/>
    <property type="match status" value="1"/>
</dbReference>
<dbReference type="Gene3D" id="1.10.287.1490">
    <property type="match status" value="1"/>
</dbReference>
<evidence type="ECO:0000313" key="4">
    <source>
        <dbReference type="Proteomes" id="UP000289738"/>
    </source>
</evidence>
<name>A0A444X073_ARAHY</name>
<accession>A0A444X073</accession>
<feature type="compositionally biased region" description="Polar residues" evidence="2">
    <location>
        <begin position="21"/>
        <end position="35"/>
    </location>
</feature>
<evidence type="ECO:0000313" key="3">
    <source>
        <dbReference type="EMBL" id="RYQ83098.1"/>
    </source>
</evidence>
<comment type="caution">
    <text evidence="3">The sequence shown here is derived from an EMBL/GenBank/DDBJ whole genome shotgun (WGS) entry which is preliminary data.</text>
</comment>
<gene>
    <name evidence="3" type="ORF">Ahy_B10g101720</name>
</gene>
<evidence type="ECO:0000256" key="2">
    <source>
        <dbReference type="SAM" id="MobiDB-lite"/>
    </source>
</evidence>
<feature type="coiled-coil region" evidence="1">
    <location>
        <begin position="273"/>
        <end position="381"/>
    </location>
</feature>
<feature type="coiled-coil region" evidence="1">
    <location>
        <begin position="643"/>
        <end position="774"/>
    </location>
</feature>
<feature type="coiled-coil region" evidence="1">
    <location>
        <begin position="1209"/>
        <end position="1236"/>
    </location>
</feature>
<dbReference type="Gene3D" id="1.10.287.2610">
    <property type="match status" value="1"/>
</dbReference>
<feature type="coiled-coil region" evidence="1">
    <location>
        <begin position="1565"/>
        <end position="1613"/>
    </location>
</feature>